<evidence type="ECO:0000313" key="3">
    <source>
        <dbReference type="Proteomes" id="UP000182427"/>
    </source>
</evidence>
<keyword evidence="1" id="KW-0812">Transmembrane</keyword>
<sequence>MTLPIAFSGACLYRLHDAKVHRISCMRAWDVLRLSTLLLLAGCATKADVARSIANDQAALPPNTVALSQMMSELSAQPGFTEQLLGYLNKGGKNGAYLTPKLFDTLREMILGKDWTGLDRFPGWTIHHVTQTVDIGSRLVKTDNQPYDVAAGVNIGPYNLTQSQTESLDVPSDRPEFQADVTPLLGGVTHGDGPDPKIAPLHSESARLAEVMNRLSLNGYRDTSNFTVTLDQHTAHTPQELVQALVATGHTVTVADARYFANFGHFHYNGKDVEMPFFLDSLLLVPRDHWWQPKRRLLIPVAHAEYEWLISGPKINANVAFYFGIDGRAEFRTNDEQNQPWVMGRHAHEYRDADAVEVTRLTGNMLRAYAYLHAAHAQLPFGGYYTLGVCQDVVNAIEFKMTGKTTLFPSTAQTELFRDQPDGEITKLMEAVPKDTSGAPPDPARIFGSLPTTNYASVTVPGLRDDVQRSYEAWQNGTLSRRVVLTGEQMTILGIVAATGFVFWVLRRRRSAKQ</sequence>
<keyword evidence="3" id="KW-1185">Reference proteome</keyword>
<keyword evidence="1" id="KW-0472">Membrane</keyword>
<accession>A0A1G7MVF7</accession>
<dbReference type="RefSeq" id="WP_231966506.1">
    <property type="nucleotide sequence ID" value="NZ_LT629690.1"/>
</dbReference>
<proteinExistence type="predicted"/>
<dbReference type="EMBL" id="LT629690">
    <property type="protein sequence ID" value="SDF65677.1"/>
    <property type="molecule type" value="Genomic_DNA"/>
</dbReference>
<organism evidence="2 3">
    <name type="scientific">Terriglobus roseus</name>
    <dbReference type="NCBI Taxonomy" id="392734"/>
    <lineage>
        <taxon>Bacteria</taxon>
        <taxon>Pseudomonadati</taxon>
        <taxon>Acidobacteriota</taxon>
        <taxon>Terriglobia</taxon>
        <taxon>Terriglobales</taxon>
        <taxon>Acidobacteriaceae</taxon>
        <taxon>Terriglobus</taxon>
    </lineage>
</organism>
<evidence type="ECO:0000313" key="2">
    <source>
        <dbReference type="EMBL" id="SDF65677.1"/>
    </source>
</evidence>
<protein>
    <submittedName>
        <fullName evidence="2">Uncharacterized protein</fullName>
    </submittedName>
</protein>
<evidence type="ECO:0000256" key="1">
    <source>
        <dbReference type="SAM" id="Phobius"/>
    </source>
</evidence>
<name>A0A1G7MVF7_9BACT</name>
<reference evidence="2 3" key="1">
    <citation type="submission" date="2016-10" db="EMBL/GenBank/DDBJ databases">
        <authorList>
            <person name="de Groot N.N."/>
        </authorList>
    </citation>
    <scope>NUCLEOTIDE SEQUENCE [LARGE SCALE GENOMIC DNA]</scope>
    <source>
        <strain evidence="2 3">GAS232</strain>
    </source>
</reference>
<dbReference type="AlphaFoldDB" id="A0A1G7MVF7"/>
<keyword evidence="1" id="KW-1133">Transmembrane helix</keyword>
<feature type="transmembrane region" description="Helical" evidence="1">
    <location>
        <begin position="490"/>
        <end position="506"/>
    </location>
</feature>
<gene>
    <name evidence="2" type="ORF">SAMN05444167_2914</name>
</gene>
<dbReference type="Proteomes" id="UP000182427">
    <property type="component" value="Chromosome I"/>
</dbReference>